<keyword evidence="20" id="KW-1185">Reference proteome</keyword>
<comment type="similarity">
    <text evidence="2">Belongs to the BexD/CtrA/VexA family.</text>
</comment>
<keyword evidence="5" id="KW-0762">Sugar transport</keyword>
<dbReference type="Pfam" id="PF02563">
    <property type="entry name" value="Poly_export"/>
    <property type="match status" value="1"/>
</dbReference>
<evidence type="ECO:0000256" key="12">
    <source>
        <dbReference type="ARBA" id="ARBA00023139"/>
    </source>
</evidence>
<dbReference type="GO" id="GO:0009279">
    <property type="term" value="C:cell outer membrane"/>
    <property type="evidence" value="ECO:0007669"/>
    <property type="project" value="UniProtKB-SubCell"/>
</dbReference>
<dbReference type="AlphaFoldDB" id="L1N5Z3"/>
<dbReference type="OrthoDB" id="662756at2"/>
<keyword evidence="7 16" id="KW-0732">Signal</keyword>
<reference evidence="19 20" key="1">
    <citation type="submission" date="2012-05" db="EMBL/GenBank/DDBJ databases">
        <authorList>
            <person name="Weinstock G."/>
            <person name="Sodergren E."/>
            <person name="Lobos E.A."/>
            <person name="Fulton L."/>
            <person name="Fulton R."/>
            <person name="Courtney L."/>
            <person name="Fronick C."/>
            <person name="O'Laughlin M."/>
            <person name="Godfrey J."/>
            <person name="Wilson R.M."/>
            <person name="Miner T."/>
            <person name="Farmer C."/>
            <person name="Delehaunty K."/>
            <person name="Cordes M."/>
            <person name="Minx P."/>
            <person name="Tomlinson C."/>
            <person name="Chen J."/>
            <person name="Wollam A."/>
            <person name="Pepin K.H."/>
            <person name="Bhonagiri V."/>
            <person name="Zhang X."/>
            <person name="Suruliraj S."/>
            <person name="Warren W."/>
            <person name="Mitreva M."/>
            <person name="Mardis E.R."/>
            <person name="Wilson R.K."/>
        </authorList>
    </citation>
    <scope>NUCLEOTIDE SEQUENCE [LARGE SCALE GENOMIC DNA]</scope>
    <source>
        <strain evidence="19 20">F0055</strain>
    </source>
</reference>
<evidence type="ECO:0000256" key="5">
    <source>
        <dbReference type="ARBA" id="ARBA00022597"/>
    </source>
</evidence>
<organism evidence="19 20">
    <name type="scientific">Hoylesella saccharolytica F0055</name>
    <dbReference type="NCBI Taxonomy" id="1127699"/>
    <lineage>
        <taxon>Bacteria</taxon>
        <taxon>Pseudomonadati</taxon>
        <taxon>Bacteroidota</taxon>
        <taxon>Bacteroidia</taxon>
        <taxon>Bacteroidales</taxon>
        <taxon>Prevotellaceae</taxon>
        <taxon>Hoylesella</taxon>
    </lineage>
</organism>
<dbReference type="InterPro" id="IPR054765">
    <property type="entry name" value="SLBB_dom"/>
</dbReference>
<dbReference type="Pfam" id="PF22461">
    <property type="entry name" value="SLBB_2"/>
    <property type="match status" value="1"/>
</dbReference>
<name>L1N5Z3_9BACT</name>
<keyword evidence="6 15" id="KW-0812">Transmembrane</keyword>
<keyword evidence="10" id="KW-0626">Porin</keyword>
<protein>
    <submittedName>
        <fullName evidence="19">Polysaccharide biosynthesis/export protein</fullName>
    </submittedName>
</protein>
<evidence type="ECO:0000256" key="10">
    <source>
        <dbReference type="ARBA" id="ARBA00023114"/>
    </source>
</evidence>
<accession>L1N5Z3</accession>
<feature type="transmembrane region" description="Helical" evidence="15">
    <location>
        <begin position="242"/>
        <end position="261"/>
    </location>
</feature>
<dbReference type="GO" id="GO:0015159">
    <property type="term" value="F:polysaccharide transmembrane transporter activity"/>
    <property type="evidence" value="ECO:0007669"/>
    <property type="project" value="InterPro"/>
</dbReference>
<evidence type="ECO:0000256" key="7">
    <source>
        <dbReference type="ARBA" id="ARBA00022729"/>
    </source>
</evidence>
<dbReference type="EMBL" id="AMEP01000108">
    <property type="protein sequence ID" value="EKX98777.1"/>
    <property type="molecule type" value="Genomic_DNA"/>
</dbReference>
<evidence type="ECO:0000313" key="20">
    <source>
        <dbReference type="Proteomes" id="UP000010433"/>
    </source>
</evidence>
<evidence type="ECO:0000256" key="2">
    <source>
        <dbReference type="ARBA" id="ARBA00009450"/>
    </source>
</evidence>
<comment type="subcellular location">
    <subcellularLocation>
        <location evidence="1">Cell outer membrane</location>
        <topology evidence="1">Multi-pass membrane protein</topology>
    </subcellularLocation>
</comment>
<dbReference type="GO" id="GO:0015288">
    <property type="term" value="F:porin activity"/>
    <property type="evidence" value="ECO:0007669"/>
    <property type="project" value="UniProtKB-KW"/>
</dbReference>
<keyword evidence="4" id="KW-1134">Transmembrane beta strand</keyword>
<evidence type="ECO:0000259" key="18">
    <source>
        <dbReference type="Pfam" id="PF22461"/>
    </source>
</evidence>
<keyword evidence="3" id="KW-0813">Transport</keyword>
<evidence type="ECO:0000259" key="17">
    <source>
        <dbReference type="Pfam" id="PF02563"/>
    </source>
</evidence>
<keyword evidence="8" id="KW-0625">Polysaccharide transport</keyword>
<evidence type="ECO:0000256" key="13">
    <source>
        <dbReference type="ARBA" id="ARBA00023237"/>
    </source>
</evidence>
<evidence type="ECO:0000256" key="8">
    <source>
        <dbReference type="ARBA" id="ARBA00023047"/>
    </source>
</evidence>
<keyword evidence="12" id="KW-0564">Palmitate</keyword>
<keyword evidence="15" id="KW-1133">Transmembrane helix</keyword>
<dbReference type="HOGENOM" id="CLU_038343_1_0_10"/>
<sequence length="263" mass="28634">MKKFLVSFALLAMVMLLNSCGGSKKIVYFQNIDNINLDDSKRLHSAKIMPKDMLSITVSTIDPAASAPFNMNVTAASSSVRSTASTNGQEYLVDNEGYIEFPVVGKLQVAGLTNAQCQEFIKGKIAPYLAASEKPIVVVRISDFKVTILGEVNSPRVITMSTERPNIMEAIAQAGDLTLYGKRDNVMLIREDASGKKSVHRLDLRDACLIESPYYYLQQNDIIYIQPNGAKANTAQFSTATALWTGLASSILSLASVIIGLTR</sequence>
<dbReference type="InterPro" id="IPR003715">
    <property type="entry name" value="Poly_export_N"/>
</dbReference>
<evidence type="ECO:0000256" key="6">
    <source>
        <dbReference type="ARBA" id="ARBA00022692"/>
    </source>
</evidence>
<feature type="chain" id="PRO_5003954725" evidence="16">
    <location>
        <begin position="22"/>
        <end position="263"/>
    </location>
</feature>
<dbReference type="PANTHER" id="PTHR33619:SF3">
    <property type="entry name" value="POLYSACCHARIDE EXPORT PROTEIN GFCE-RELATED"/>
    <property type="match status" value="1"/>
</dbReference>
<feature type="domain" description="SLBB" evidence="18">
    <location>
        <begin position="145"/>
        <end position="225"/>
    </location>
</feature>
<evidence type="ECO:0000256" key="4">
    <source>
        <dbReference type="ARBA" id="ARBA00022452"/>
    </source>
</evidence>
<evidence type="ECO:0000256" key="16">
    <source>
        <dbReference type="SAM" id="SignalP"/>
    </source>
</evidence>
<dbReference type="GO" id="GO:0046930">
    <property type="term" value="C:pore complex"/>
    <property type="evidence" value="ECO:0007669"/>
    <property type="project" value="UniProtKB-KW"/>
</dbReference>
<dbReference type="Proteomes" id="UP000010433">
    <property type="component" value="Unassembled WGS sequence"/>
</dbReference>
<dbReference type="GO" id="GO:0006811">
    <property type="term" value="P:monoatomic ion transport"/>
    <property type="evidence" value="ECO:0007669"/>
    <property type="project" value="UniProtKB-KW"/>
</dbReference>
<keyword evidence="11 15" id="KW-0472">Membrane</keyword>
<proteinExistence type="inferred from homology"/>
<feature type="domain" description="Polysaccharide export protein N-terminal" evidence="17">
    <location>
        <begin position="46"/>
        <end position="141"/>
    </location>
</feature>
<evidence type="ECO:0000256" key="9">
    <source>
        <dbReference type="ARBA" id="ARBA00023065"/>
    </source>
</evidence>
<dbReference type="STRING" id="1127699.HMPREF9151_01897"/>
<keyword evidence="13" id="KW-0998">Cell outer membrane</keyword>
<dbReference type="Gene3D" id="3.10.560.10">
    <property type="entry name" value="Outer membrane lipoprotein wza domain like"/>
    <property type="match status" value="1"/>
</dbReference>
<dbReference type="PANTHER" id="PTHR33619">
    <property type="entry name" value="POLYSACCHARIDE EXPORT PROTEIN GFCE-RELATED"/>
    <property type="match status" value="1"/>
</dbReference>
<evidence type="ECO:0000256" key="15">
    <source>
        <dbReference type="SAM" id="Phobius"/>
    </source>
</evidence>
<evidence type="ECO:0000256" key="11">
    <source>
        <dbReference type="ARBA" id="ARBA00023136"/>
    </source>
</evidence>
<keyword evidence="9" id="KW-0406">Ion transport</keyword>
<comment type="caution">
    <text evidence="19">The sequence shown here is derived from an EMBL/GenBank/DDBJ whole genome shotgun (WGS) entry which is preliminary data.</text>
</comment>
<dbReference type="RefSeq" id="WP_009163204.1">
    <property type="nucleotide sequence ID" value="NZ_KB291007.1"/>
</dbReference>
<feature type="signal peptide" evidence="16">
    <location>
        <begin position="1"/>
        <end position="21"/>
    </location>
</feature>
<gene>
    <name evidence="19" type="ORF">HMPREF9151_01897</name>
</gene>
<evidence type="ECO:0000256" key="14">
    <source>
        <dbReference type="ARBA" id="ARBA00023288"/>
    </source>
</evidence>
<dbReference type="PATRIC" id="fig|1127699.3.peg.1741"/>
<keyword evidence="14" id="KW-0449">Lipoprotein</keyword>
<dbReference type="InterPro" id="IPR049712">
    <property type="entry name" value="Poly_export"/>
</dbReference>
<evidence type="ECO:0000313" key="19">
    <source>
        <dbReference type="EMBL" id="EKX98777.1"/>
    </source>
</evidence>
<evidence type="ECO:0000256" key="1">
    <source>
        <dbReference type="ARBA" id="ARBA00004571"/>
    </source>
</evidence>
<evidence type="ECO:0000256" key="3">
    <source>
        <dbReference type="ARBA" id="ARBA00022448"/>
    </source>
</evidence>